<dbReference type="Proteomes" id="UP000597762">
    <property type="component" value="Unassembled WGS sequence"/>
</dbReference>
<dbReference type="AlphaFoldDB" id="A0A812BL10"/>
<comment type="caution">
    <text evidence="1">The sequence shown here is derived from an EMBL/GenBank/DDBJ whole genome shotgun (WGS) entry which is preliminary data.</text>
</comment>
<dbReference type="EMBL" id="CAHIKZ030000671">
    <property type="protein sequence ID" value="CAE1232655.1"/>
    <property type="molecule type" value="Genomic_DNA"/>
</dbReference>
<evidence type="ECO:0000313" key="1">
    <source>
        <dbReference type="EMBL" id="CAE1232655.1"/>
    </source>
</evidence>
<keyword evidence="2" id="KW-1185">Reference proteome</keyword>
<dbReference type="SUPFAM" id="SSF57184">
    <property type="entry name" value="Growth factor receptor domain"/>
    <property type="match status" value="1"/>
</dbReference>
<dbReference type="InterPro" id="IPR009030">
    <property type="entry name" value="Growth_fac_rcpt_cys_sf"/>
</dbReference>
<sequence>MCNIGYQPSSDSTECLKVVELYRSCADKNNTRCRGPLAYCDSISKTCHCKDGYIPARDNIRCKKAPKYNLSYAMLGEDCDIDVICQDGNQQVCSLDTSKCTCREGLKPASTIDLNAEPFVFDECRPADFNLGVVITGPWDGLKAANHSLFFSRVTDESTRTNLAP</sequence>
<gene>
    <name evidence="1" type="ORF">SPHA_18639</name>
</gene>
<evidence type="ECO:0000313" key="2">
    <source>
        <dbReference type="Proteomes" id="UP000597762"/>
    </source>
</evidence>
<reference evidence="1" key="1">
    <citation type="submission" date="2021-01" db="EMBL/GenBank/DDBJ databases">
        <authorList>
            <person name="Li R."/>
            <person name="Bekaert M."/>
        </authorList>
    </citation>
    <scope>NUCLEOTIDE SEQUENCE</scope>
    <source>
        <strain evidence="1">Farmed</strain>
    </source>
</reference>
<organism evidence="1 2">
    <name type="scientific">Acanthosepion pharaonis</name>
    <name type="common">Pharaoh cuttlefish</name>
    <name type="synonym">Sepia pharaonis</name>
    <dbReference type="NCBI Taxonomy" id="158019"/>
    <lineage>
        <taxon>Eukaryota</taxon>
        <taxon>Metazoa</taxon>
        <taxon>Spiralia</taxon>
        <taxon>Lophotrochozoa</taxon>
        <taxon>Mollusca</taxon>
        <taxon>Cephalopoda</taxon>
        <taxon>Coleoidea</taxon>
        <taxon>Decapodiformes</taxon>
        <taxon>Sepiida</taxon>
        <taxon>Sepiina</taxon>
        <taxon>Sepiidae</taxon>
        <taxon>Acanthosepion</taxon>
    </lineage>
</organism>
<proteinExistence type="predicted"/>
<name>A0A812BL10_ACAPH</name>
<accession>A0A812BL10</accession>
<protein>
    <submittedName>
        <fullName evidence="1">Uncharacterized protein</fullName>
    </submittedName>
</protein>